<proteinExistence type="predicted"/>
<organism evidence="4 5">
    <name type="scientific">Aaosphaeria arxii CBS 175.79</name>
    <dbReference type="NCBI Taxonomy" id="1450172"/>
    <lineage>
        <taxon>Eukaryota</taxon>
        <taxon>Fungi</taxon>
        <taxon>Dikarya</taxon>
        <taxon>Ascomycota</taxon>
        <taxon>Pezizomycotina</taxon>
        <taxon>Dothideomycetes</taxon>
        <taxon>Pleosporomycetidae</taxon>
        <taxon>Pleosporales</taxon>
        <taxon>Pleosporales incertae sedis</taxon>
        <taxon>Aaosphaeria</taxon>
    </lineage>
</organism>
<sequence length="595" mass="65916">MPNVGKPSKGCKNCRERKVKCDQKRPSCSQCLRTGRECHGYRDPLTMMFRNESDVVARKAQNRYEMLSRKSKKPTYSGEHRGSDSSSSSSSSSSSTFSSSSTSSSSSSHSQWSSRSSLRKSEQRIVPMKARSENPLALTYAAVPSIEDQGMSFFLANFVQTPTFVPRGNFDFMLELLDRPDTTLALRTSVTAAGLASLAITTKNPEVTKRAQQEYVSALNLTNKALQRTSTATTNSTLVSVILLGMYENFMHNEHGSLASWAKHVKGACTLMDLRGPEQLRDDVGLRIFQQFYGTILLVSLETGMPIPEPIIELRKEAVNIADYSVFGKSWTTKMVGFMARAITLTQVTTKTPPEMLNDALELDRELDHLKTLIPNIWLYETVYLDEPDEYCYTDHYHIYLDPWVAQMLNNLRSCRLLLHGAIYTSLRKGLAHTPPLFTPEYAASQSKASLQVLRAGSAGICAATPQIIGQLPFPTLNPAEASEATHPSDLIDAKDPKYRLQPPGTFANVAKPTGIYHLIWPLYAIGAAELSPPDLTAWTIKVLYFIALKIGMRQAVALADELSEKLKRGVVIEAAEDSASNLPSYQFGKNMPES</sequence>
<dbReference type="AlphaFoldDB" id="A0A6A5XR33"/>
<evidence type="ECO:0000256" key="2">
    <source>
        <dbReference type="SAM" id="MobiDB-lite"/>
    </source>
</evidence>
<dbReference type="GO" id="GO:0008270">
    <property type="term" value="F:zinc ion binding"/>
    <property type="evidence" value="ECO:0007669"/>
    <property type="project" value="InterPro"/>
</dbReference>
<keyword evidence="1" id="KW-0539">Nucleus</keyword>
<dbReference type="Gene3D" id="4.10.240.10">
    <property type="entry name" value="Zn(2)-C6 fungal-type DNA-binding domain"/>
    <property type="match status" value="1"/>
</dbReference>
<dbReference type="SMART" id="SM00066">
    <property type="entry name" value="GAL4"/>
    <property type="match status" value="1"/>
</dbReference>
<evidence type="ECO:0000313" key="4">
    <source>
        <dbReference type="EMBL" id="KAF2015755.1"/>
    </source>
</evidence>
<dbReference type="PROSITE" id="PS50048">
    <property type="entry name" value="ZN2_CY6_FUNGAL_2"/>
    <property type="match status" value="1"/>
</dbReference>
<evidence type="ECO:0000256" key="1">
    <source>
        <dbReference type="ARBA" id="ARBA00023242"/>
    </source>
</evidence>
<gene>
    <name evidence="4" type="ORF">BU24DRAFT_491966</name>
</gene>
<dbReference type="PANTHER" id="PTHR38791:SF5">
    <property type="entry name" value="TRANSCRIPTION FACTOR DBAG-RELATED"/>
    <property type="match status" value="1"/>
</dbReference>
<dbReference type="OrthoDB" id="5429770at2759"/>
<dbReference type="Pfam" id="PF11951">
    <property type="entry name" value="Fungal_trans_2"/>
    <property type="match status" value="1"/>
</dbReference>
<dbReference type="InterPro" id="IPR036864">
    <property type="entry name" value="Zn2-C6_fun-type_DNA-bd_sf"/>
</dbReference>
<dbReference type="Proteomes" id="UP000799778">
    <property type="component" value="Unassembled WGS sequence"/>
</dbReference>
<name>A0A6A5XR33_9PLEO</name>
<dbReference type="GO" id="GO:0000981">
    <property type="term" value="F:DNA-binding transcription factor activity, RNA polymerase II-specific"/>
    <property type="evidence" value="ECO:0007669"/>
    <property type="project" value="InterPro"/>
</dbReference>
<dbReference type="GeneID" id="54291256"/>
<protein>
    <recommendedName>
        <fullName evidence="3">Zn(2)-C6 fungal-type domain-containing protein</fullName>
    </recommendedName>
</protein>
<feature type="compositionally biased region" description="Low complexity" evidence="2">
    <location>
        <begin position="84"/>
        <end position="116"/>
    </location>
</feature>
<evidence type="ECO:0000313" key="5">
    <source>
        <dbReference type="Proteomes" id="UP000799778"/>
    </source>
</evidence>
<keyword evidence="5" id="KW-1185">Reference proteome</keyword>
<dbReference type="EMBL" id="ML978069">
    <property type="protein sequence ID" value="KAF2015755.1"/>
    <property type="molecule type" value="Genomic_DNA"/>
</dbReference>
<feature type="region of interest" description="Disordered" evidence="2">
    <location>
        <begin position="60"/>
        <end position="128"/>
    </location>
</feature>
<reference evidence="4" key="1">
    <citation type="journal article" date="2020" name="Stud. Mycol.">
        <title>101 Dothideomycetes genomes: a test case for predicting lifestyles and emergence of pathogens.</title>
        <authorList>
            <person name="Haridas S."/>
            <person name="Albert R."/>
            <person name="Binder M."/>
            <person name="Bloem J."/>
            <person name="Labutti K."/>
            <person name="Salamov A."/>
            <person name="Andreopoulos B."/>
            <person name="Baker S."/>
            <person name="Barry K."/>
            <person name="Bills G."/>
            <person name="Bluhm B."/>
            <person name="Cannon C."/>
            <person name="Castanera R."/>
            <person name="Culley D."/>
            <person name="Daum C."/>
            <person name="Ezra D."/>
            <person name="Gonzalez J."/>
            <person name="Henrissat B."/>
            <person name="Kuo A."/>
            <person name="Liang C."/>
            <person name="Lipzen A."/>
            <person name="Lutzoni F."/>
            <person name="Magnuson J."/>
            <person name="Mondo S."/>
            <person name="Nolan M."/>
            <person name="Ohm R."/>
            <person name="Pangilinan J."/>
            <person name="Park H.-J."/>
            <person name="Ramirez L."/>
            <person name="Alfaro M."/>
            <person name="Sun H."/>
            <person name="Tritt A."/>
            <person name="Yoshinaga Y."/>
            <person name="Zwiers L.-H."/>
            <person name="Turgeon B."/>
            <person name="Goodwin S."/>
            <person name="Spatafora J."/>
            <person name="Crous P."/>
            <person name="Grigoriev I."/>
        </authorList>
    </citation>
    <scope>NUCLEOTIDE SEQUENCE</scope>
    <source>
        <strain evidence="4">CBS 175.79</strain>
    </source>
</reference>
<dbReference type="CDD" id="cd00067">
    <property type="entry name" value="GAL4"/>
    <property type="match status" value="1"/>
</dbReference>
<dbReference type="PANTHER" id="PTHR38791">
    <property type="entry name" value="ZN(II)2CYS6 TRANSCRIPTION FACTOR (EUROFUNG)-RELATED-RELATED"/>
    <property type="match status" value="1"/>
</dbReference>
<dbReference type="SUPFAM" id="SSF57701">
    <property type="entry name" value="Zn2/Cys6 DNA-binding domain"/>
    <property type="match status" value="1"/>
</dbReference>
<accession>A0A6A5XR33</accession>
<feature type="domain" description="Zn(2)-C6 fungal-type" evidence="3">
    <location>
        <begin position="10"/>
        <end position="38"/>
    </location>
</feature>
<evidence type="ECO:0000259" key="3">
    <source>
        <dbReference type="PROSITE" id="PS50048"/>
    </source>
</evidence>
<dbReference type="Pfam" id="PF00172">
    <property type="entry name" value="Zn_clus"/>
    <property type="match status" value="1"/>
</dbReference>
<dbReference type="InterPro" id="IPR001138">
    <property type="entry name" value="Zn2Cys6_DnaBD"/>
</dbReference>
<dbReference type="PROSITE" id="PS00463">
    <property type="entry name" value="ZN2_CY6_FUNGAL_1"/>
    <property type="match status" value="1"/>
</dbReference>
<dbReference type="InterPro" id="IPR021858">
    <property type="entry name" value="Fun_TF"/>
</dbReference>
<dbReference type="InterPro" id="IPR053175">
    <property type="entry name" value="DHMBA_Reg_Transcription_Factor"/>
</dbReference>
<dbReference type="RefSeq" id="XP_033384094.1">
    <property type="nucleotide sequence ID" value="XM_033533859.1"/>
</dbReference>